<feature type="region of interest" description="Disordered" evidence="1">
    <location>
        <begin position="525"/>
        <end position="561"/>
    </location>
</feature>
<feature type="compositionally biased region" description="Acidic residues" evidence="1">
    <location>
        <begin position="461"/>
        <end position="477"/>
    </location>
</feature>
<feature type="region of interest" description="Disordered" evidence="1">
    <location>
        <begin position="912"/>
        <end position="948"/>
    </location>
</feature>
<dbReference type="Gramene" id="TVU23471">
    <property type="protein sequence ID" value="TVU23471"/>
    <property type="gene ID" value="EJB05_25840"/>
</dbReference>
<dbReference type="Proteomes" id="UP000324897">
    <property type="component" value="Chromosome 2"/>
</dbReference>
<organism evidence="2 3">
    <name type="scientific">Eragrostis curvula</name>
    <name type="common">weeping love grass</name>
    <dbReference type="NCBI Taxonomy" id="38414"/>
    <lineage>
        <taxon>Eukaryota</taxon>
        <taxon>Viridiplantae</taxon>
        <taxon>Streptophyta</taxon>
        <taxon>Embryophyta</taxon>
        <taxon>Tracheophyta</taxon>
        <taxon>Spermatophyta</taxon>
        <taxon>Magnoliopsida</taxon>
        <taxon>Liliopsida</taxon>
        <taxon>Poales</taxon>
        <taxon>Poaceae</taxon>
        <taxon>PACMAD clade</taxon>
        <taxon>Chloridoideae</taxon>
        <taxon>Eragrostideae</taxon>
        <taxon>Eragrostidinae</taxon>
        <taxon>Eragrostis</taxon>
    </lineage>
</organism>
<feature type="non-terminal residue" evidence="2">
    <location>
        <position position="1"/>
    </location>
</feature>
<feature type="region of interest" description="Disordered" evidence="1">
    <location>
        <begin position="766"/>
        <end position="791"/>
    </location>
</feature>
<accession>A0A5J9UJI0</accession>
<feature type="region of interest" description="Disordered" evidence="1">
    <location>
        <begin position="1"/>
        <end position="36"/>
    </location>
</feature>
<name>A0A5J9UJI0_9POAL</name>
<dbReference type="PANTHER" id="PTHR33170">
    <property type="entry name" value="DUF4283 DOMAIN-CONTAINING PROTEIN-RELATED"/>
    <property type="match status" value="1"/>
</dbReference>
<feature type="compositionally biased region" description="Polar residues" evidence="1">
    <location>
        <begin position="545"/>
        <end position="559"/>
    </location>
</feature>
<feature type="compositionally biased region" description="Polar residues" evidence="1">
    <location>
        <begin position="525"/>
        <end position="534"/>
    </location>
</feature>
<protein>
    <recommendedName>
        <fullName evidence="4">DUF4283 domain-containing protein</fullName>
    </recommendedName>
</protein>
<dbReference type="EMBL" id="RWGY01000013">
    <property type="protein sequence ID" value="TVU23471.1"/>
    <property type="molecule type" value="Genomic_DNA"/>
</dbReference>
<feature type="region of interest" description="Disordered" evidence="1">
    <location>
        <begin position="443"/>
        <end position="507"/>
    </location>
</feature>
<reference evidence="2 3" key="1">
    <citation type="journal article" date="2019" name="Sci. Rep.">
        <title>A high-quality genome of Eragrostis curvula grass provides insights into Poaceae evolution and supports new strategies to enhance forage quality.</title>
        <authorList>
            <person name="Carballo J."/>
            <person name="Santos B.A.C.M."/>
            <person name="Zappacosta D."/>
            <person name="Garbus I."/>
            <person name="Selva J.P."/>
            <person name="Gallo C.A."/>
            <person name="Diaz A."/>
            <person name="Albertini E."/>
            <person name="Caccamo M."/>
            <person name="Echenique V."/>
        </authorList>
    </citation>
    <scope>NUCLEOTIDE SEQUENCE [LARGE SCALE GENOMIC DNA]</scope>
    <source>
        <strain evidence="3">cv. Victoria</strain>
        <tissue evidence="2">Leaf</tissue>
    </source>
</reference>
<dbReference type="AlphaFoldDB" id="A0A5J9UJI0"/>
<sequence>MGDMGATSGSSPRSSSSSSPPTKQNKSDPRIGDPGVLVIHDTESWPPVGPTRFCKSMPVIQQARGVAKSPVGNRACSIGVKQFLQREDKERKMKQAEEIKKQLFHHPDECKEMENILDWELELAVIELEESLAKIPKGEWVDKNRKEINRALSGKEQSLGPVGPGKVEESHVAIHNHSFRPARKNRWVWVTKTSAPDENGEIGFPASIEEIRRFGHRARKIQLNQPPKILDKSFVEAVKMGKEEERFQRNWKRRAEEDWQGQDGYWEEESINIPTSKTANTKATGIISVTKGDATEEKLDRELKNLIDEKWDWQVRKIGEGEYMAVFPNKNSLDTFSKISELVLCLYGLKVTISKSNVDAEATAILQTTWVKIYGIPPMAKDVGIVSEIATLAGEPLVVDELSLVRAGPVRVKMNCRDPSKLRGFVEIFFNSVGHEVRFLSEDYKSKSNHPPPPPSNKDYMEEDDDEADDLDEEEDTNISKEHKKKEKPVAQGSGKSGQGSSGGQKRKVLLENPPYMNFEIPTITVQTNEVSTESDADKQRSSQEVDSQVSLVEETPTSAKLEKKWDGTTESKQVGIKDTEPTIPEIAETTVGKDKGAVDKHIETVMINPQEIINLVTGKGDKDKGVATSALSKERAKKKAIENILGEKEPTETEIPTGYYMVHNVEGPYLMEKDKWPMLKCDNMEGNDRNLQEETKVEHKEADQEATTELISSPMDMHNLQEEGVIENSTLVHQTGELQNDPIEVLDNASNGDLDEQITMDTDDQGWSEVTSQKKKNKGNYKEKKGPMVATRQSARIRGLGTGTVEEKATRRAKIKNLEDQGTTSTFLKSFAILNCVEDTYLESVANDIGIEFEENSEGELNQISAIKAEELARATLAEAGYKAHLEKLKEKEQLDESHMDDLNLTVIDNEKREDAPTIDQNTGKGPGVMEDQQGEGKSEITFLKRI</sequence>
<comment type="caution">
    <text evidence="2">The sequence shown here is derived from an EMBL/GenBank/DDBJ whole genome shotgun (WGS) entry which is preliminary data.</text>
</comment>
<evidence type="ECO:0008006" key="4">
    <source>
        <dbReference type="Google" id="ProtNLM"/>
    </source>
</evidence>
<evidence type="ECO:0000313" key="3">
    <source>
        <dbReference type="Proteomes" id="UP000324897"/>
    </source>
</evidence>
<feature type="compositionally biased region" description="Low complexity" evidence="1">
    <location>
        <begin position="8"/>
        <end position="21"/>
    </location>
</feature>
<gene>
    <name evidence="2" type="ORF">EJB05_25840</name>
</gene>
<dbReference type="PANTHER" id="PTHR33170:SF2">
    <property type="entry name" value="OS12G0531500 PROTEIN"/>
    <property type="match status" value="1"/>
</dbReference>
<evidence type="ECO:0000256" key="1">
    <source>
        <dbReference type="SAM" id="MobiDB-lite"/>
    </source>
</evidence>
<evidence type="ECO:0000313" key="2">
    <source>
        <dbReference type="EMBL" id="TVU23471.1"/>
    </source>
</evidence>
<keyword evidence="3" id="KW-1185">Reference proteome</keyword>
<proteinExistence type="predicted"/>
<dbReference type="OrthoDB" id="696043at2759"/>